<organism evidence="1 2">
    <name type="scientific">Xanthomonas arboricola pv. populi</name>
    <dbReference type="NCBI Taxonomy" id="487823"/>
    <lineage>
        <taxon>Bacteria</taxon>
        <taxon>Pseudomonadati</taxon>
        <taxon>Pseudomonadota</taxon>
        <taxon>Gammaproteobacteria</taxon>
        <taxon>Lysobacterales</taxon>
        <taxon>Lysobacteraceae</taxon>
        <taxon>Xanthomonas</taxon>
    </lineage>
</organism>
<gene>
    <name evidence="1" type="ORF">XaplCFBP3122_03135</name>
</gene>
<dbReference type="EMBL" id="MIGV01000002">
    <property type="protein sequence ID" value="PPT78413.1"/>
    <property type="molecule type" value="Genomic_DNA"/>
</dbReference>
<accession>A0A2S6Z976</accession>
<evidence type="ECO:0000313" key="1">
    <source>
        <dbReference type="EMBL" id="PPT78413.1"/>
    </source>
</evidence>
<protein>
    <submittedName>
        <fullName evidence="1">Uncharacterized protein</fullName>
    </submittedName>
</protein>
<reference evidence="1 2" key="1">
    <citation type="submission" date="2016-08" db="EMBL/GenBank/DDBJ databases">
        <title>Evolution of the type three secretion system and type three effector repertoires in Xanthomonas.</title>
        <authorList>
            <person name="Merda D."/>
            <person name="Briand M."/>
            <person name="Bosis E."/>
            <person name="Rousseau C."/>
            <person name="Portier P."/>
            <person name="Jacques M.-A."/>
            <person name="Fischer-Le Saux M."/>
        </authorList>
    </citation>
    <scope>NUCLEOTIDE SEQUENCE [LARGE SCALE GENOMIC DNA]</scope>
    <source>
        <strain evidence="1 2">CFBP 3122</strain>
    </source>
</reference>
<sequence>MVTGHSTAPREHVPVLRKYYLRRRTRATRSQQISALELYQPNVELPRYQRGQFAKSLADSSKFYP</sequence>
<evidence type="ECO:0000313" key="2">
    <source>
        <dbReference type="Proteomes" id="UP000238270"/>
    </source>
</evidence>
<name>A0A2S6Z976_9XANT</name>
<comment type="caution">
    <text evidence="1">The sequence shown here is derived from an EMBL/GenBank/DDBJ whole genome shotgun (WGS) entry which is preliminary data.</text>
</comment>
<proteinExistence type="predicted"/>
<dbReference type="AlphaFoldDB" id="A0A2S6Z976"/>
<dbReference type="Proteomes" id="UP000238270">
    <property type="component" value="Unassembled WGS sequence"/>
</dbReference>